<feature type="chain" id="PRO_5046842218" evidence="1">
    <location>
        <begin position="36"/>
        <end position="168"/>
    </location>
</feature>
<evidence type="ECO:0000313" key="3">
    <source>
        <dbReference type="Proteomes" id="UP001326110"/>
    </source>
</evidence>
<dbReference type="PROSITE" id="PS51318">
    <property type="entry name" value="TAT"/>
    <property type="match status" value="1"/>
</dbReference>
<sequence>MHSILTSRRGALKALGALALSGVASQLLLSTRASAALAPAGQGLIDFIDVSRTLTGKAEINPTLALALYQAFARNSAEIDTALAGLKATLGTGEVLAHDDKTTFAEAQKAEQALAQAILQGWYLGVVGKGKKSVCVAYVETLSNRAVADVLVPPSFSYGPCGSWSAKP</sequence>
<feature type="signal peptide" evidence="1">
    <location>
        <begin position="1"/>
        <end position="35"/>
    </location>
</feature>
<evidence type="ECO:0000313" key="2">
    <source>
        <dbReference type="EMBL" id="WQH06468.1"/>
    </source>
</evidence>
<evidence type="ECO:0000256" key="1">
    <source>
        <dbReference type="SAM" id="SignalP"/>
    </source>
</evidence>
<protein>
    <submittedName>
        <fullName evidence="2">Sugar dehydrogenase complex small subunit</fullName>
    </submittedName>
</protein>
<dbReference type="RefSeq" id="WP_019922450.1">
    <property type="nucleotide sequence ID" value="NZ_CP140152.1"/>
</dbReference>
<keyword evidence="3" id="KW-1185">Reference proteome</keyword>
<organism evidence="2 3">
    <name type="scientific">Duganella zoogloeoides</name>
    <dbReference type="NCBI Taxonomy" id="75659"/>
    <lineage>
        <taxon>Bacteria</taxon>
        <taxon>Pseudomonadati</taxon>
        <taxon>Pseudomonadota</taxon>
        <taxon>Betaproteobacteria</taxon>
        <taxon>Burkholderiales</taxon>
        <taxon>Oxalobacteraceae</taxon>
        <taxon>Telluria group</taxon>
        <taxon>Duganella</taxon>
    </lineage>
</organism>
<dbReference type="InterPro" id="IPR024651">
    <property type="entry name" value="FAD-SLDH_ssu"/>
</dbReference>
<accession>A0ABZ0Y438</accession>
<dbReference type="GeneID" id="43164138"/>
<dbReference type="InterPro" id="IPR006311">
    <property type="entry name" value="TAT_signal"/>
</dbReference>
<gene>
    <name evidence="2" type="ORF">SR858_09135</name>
</gene>
<keyword evidence="1" id="KW-0732">Signal</keyword>
<dbReference type="EMBL" id="CP140152">
    <property type="protein sequence ID" value="WQH06468.1"/>
    <property type="molecule type" value="Genomic_DNA"/>
</dbReference>
<proteinExistence type="predicted"/>
<dbReference type="Proteomes" id="UP001326110">
    <property type="component" value="Chromosome"/>
</dbReference>
<reference evidence="2 3" key="1">
    <citation type="submission" date="2023-11" db="EMBL/GenBank/DDBJ databases">
        <title>MicrobeMod: A computational toolkit for identifying prokaryotic methylation and restriction-modification with nanopore sequencing.</title>
        <authorList>
            <person name="Crits-Christoph A."/>
            <person name="Kang S.C."/>
            <person name="Lee H."/>
            <person name="Ostrov N."/>
        </authorList>
    </citation>
    <scope>NUCLEOTIDE SEQUENCE [LARGE SCALE GENOMIC DNA]</scope>
    <source>
        <strain evidence="2 3">ATCC 25935</strain>
    </source>
</reference>
<name>A0ABZ0Y438_9BURK</name>
<dbReference type="Pfam" id="PF12318">
    <property type="entry name" value="FAD-SLDH"/>
    <property type="match status" value="1"/>
</dbReference>